<keyword evidence="2" id="KW-1185">Reference proteome</keyword>
<evidence type="ECO:0000313" key="1">
    <source>
        <dbReference type="EMBL" id="SDL30318.1"/>
    </source>
</evidence>
<proteinExistence type="predicted"/>
<dbReference type="AlphaFoldDB" id="A0A1G9IYJ7"/>
<protein>
    <submittedName>
        <fullName evidence="1">DNA polymerase-3 subunit epsilon</fullName>
    </submittedName>
</protein>
<dbReference type="RefSeq" id="WP_089726843.1">
    <property type="nucleotide sequence ID" value="NZ_FNGI01000002.1"/>
</dbReference>
<dbReference type="SUPFAM" id="SSF53098">
    <property type="entry name" value="Ribonuclease H-like"/>
    <property type="match status" value="1"/>
</dbReference>
<dbReference type="Proteomes" id="UP000198654">
    <property type="component" value="Unassembled WGS sequence"/>
</dbReference>
<dbReference type="STRING" id="119000.SAMN05661010_01391"/>
<accession>A0A1G9IYJ7</accession>
<reference evidence="1 2" key="1">
    <citation type="submission" date="2016-10" db="EMBL/GenBank/DDBJ databases">
        <authorList>
            <person name="de Groot N.N."/>
        </authorList>
    </citation>
    <scope>NUCLEOTIDE SEQUENCE [LARGE SCALE GENOMIC DNA]</scope>
    <source>
        <strain evidence="1 2">DSM 14789</strain>
    </source>
</reference>
<dbReference type="InterPro" id="IPR012337">
    <property type="entry name" value="RNaseH-like_sf"/>
</dbReference>
<evidence type="ECO:0000313" key="2">
    <source>
        <dbReference type="Proteomes" id="UP000198654"/>
    </source>
</evidence>
<gene>
    <name evidence="1" type="ORF">SAMN05661010_01391</name>
</gene>
<dbReference type="EMBL" id="FNGI01000002">
    <property type="protein sequence ID" value="SDL30318.1"/>
    <property type="molecule type" value="Genomic_DNA"/>
</dbReference>
<sequence>MIRALHRAFDRRRQAGGHYAWLFNPYTGDEMVAIACDTPGFDPRDAGLVTVGAVRLTSERVLASDSLDLCLCNDDFHEGEMLGDALETLLDFVGNRPLLGWRIDATRLAIDRHLRPRFGFDLPNATLDMAQVYRREMRGARPPRESDPSFEAFAGNPGVPMTGRGSALDEALTVAAMYVQLKKAALASQRC</sequence>
<name>A0A1G9IYJ7_9GAMM</name>
<dbReference type="OrthoDB" id="6193218at2"/>
<organism evidence="1 2">
    <name type="scientific">Modicisalibacter muralis</name>
    <dbReference type="NCBI Taxonomy" id="119000"/>
    <lineage>
        <taxon>Bacteria</taxon>
        <taxon>Pseudomonadati</taxon>
        <taxon>Pseudomonadota</taxon>
        <taxon>Gammaproteobacteria</taxon>
        <taxon>Oceanospirillales</taxon>
        <taxon>Halomonadaceae</taxon>
        <taxon>Modicisalibacter</taxon>
    </lineage>
</organism>